<comment type="similarity">
    <text evidence="2">Belongs to the NAD(P)-dependent epimerase/dehydratase family. Dihydroflavonol-4-reductase subfamily.</text>
</comment>
<dbReference type="Proteomes" id="UP000777438">
    <property type="component" value="Unassembled WGS sequence"/>
</dbReference>
<dbReference type="PANTHER" id="PTHR10366:SF564">
    <property type="entry name" value="STEROL-4-ALPHA-CARBOXYLATE 3-DEHYDROGENASE, DECARBOXYLATING"/>
    <property type="match status" value="1"/>
</dbReference>
<evidence type="ECO:0000256" key="1">
    <source>
        <dbReference type="ARBA" id="ARBA00023002"/>
    </source>
</evidence>
<feature type="domain" description="NAD-dependent epimerase/dehydratase" evidence="3">
    <location>
        <begin position="6"/>
        <end position="252"/>
    </location>
</feature>
<dbReference type="CDD" id="cd05227">
    <property type="entry name" value="AR_SDR_e"/>
    <property type="match status" value="1"/>
</dbReference>
<evidence type="ECO:0000313" key="5">
    <source>
        <dbReference type="Proteomes" id="UP000777438"/>
    </source>
</evidence>
<dbReference type="InterPro" id="IPR001509">
    <property type="entry name" value="Epimerase_deHydtase"/>
</dbReference>
<proteinExistence type="inferred from homology"/>
<dbReference type="GO" id="GO:0016616">
    <property type="term" value="F:oxidoreductase activity, acting on the CH-OH group of donors, NAD or NADP as acceptor"/>
    <property type="evidence" value="ECO:0007669"/>
    <property type="project" value="TreeGrafter"/>
</dbReference>
<dbReference type="SUPFAM" id="SSF51735">
    <property type="entry name" value="NAD(P)-binding Rossmann-fold domains"/>
    <property type="match status" value="1"/>
</dbReference>
<dbReference type="OrthoDB" id="2735536at2759"/>
<keyword evidence="5" id="KW-1185">Reference proteome</keyword>
<comment type="caution">
    <text evidence="4">The sequence shown here is derived from an EMBL/GenBank/DDBJ whole genome shotgun (WGS) entry which is preliminary data.</text>
</comment>
<keyword evidence="1" id="KW-0560">Oxidoreductase</keyword>
<dbReference type="Gene3D" id="3.40.50.720">
    <property type="entry name" value="NAD(P)-binding Rossmann-like Domain"/>
    <property type="match status" value="1"/>
</dbReference>
<dbReference type="FunFam" id="3.40.50.720:FF:000336">
    <property type="entry name" value="Aldehyde reductase"/>
    <property type="match status" value="1"/>
</dbReference>
<evidence type="ECO:0000313" key="4">
    <source>
        <dbReference type="EMBL" id="KAH6876746.1"/>
    </source>
</evidence>
<dbReference type="InterPro" id="IPR050425">
    <property type="entry name" value="NAD(P)_dehydrat-like"/>
</dbReference>
<sequence>MTGKTVLVTGGSGFIGAHVIVQALKKGYGVGTTVRSLSRSNLVRDKIRNGGISEQQASSVEVFEVDLLGDKGWDEACRGRDFVIHVASPYPSTIPKNEDDVIKPAREGTLRALRAAKKSGTVKRVVITSSFAAIGYGHEKRTNNNPFTEKDWTVLKDPKSPVGAYEKSKTLAEQDAWQWLQNEGEGLELATVNPVSVWGPSLGNEINTSLELPTRMLNGGLPGLPNLLFGIVDVRDVADLHIKAMERPEAAGQRYLAISDELSVSTKDISTYLIEGLPAKETKKVPTHVLPDFLLRIAAAFDKSVALIVPELGIVRPTSNGKARRELNWAPRSAQDAVVSSAESLKRAGKVSF</sequence>
<name>A0A9P8VUV4_9HYPO</name>
<organism evidence="4 5">
    <name type="scientific">Thelonectria olida</name>
    <dbReference type="NCBI Taxonomy" id="1576542"/>
    <lineage>
        <taxon>Eukaryota</taxon>
        <taxon>Fungi</taxon>
        <taxon>Dikarya</taxon>
        <taxon>Ascomycota</taxon>
        <taxon>Pezizomycotina</taxon>
        <taxon>Sordariomycetes</taxon>
        <taxon>Hypocreomycetidae</taxon>
        <taxon>Hypocreales</taxon>
        <taxon>Nectriaceae</taxon>
        <taxon>Thelonectria</taxon>
    </lineage>
</organism>
<reference evidence="4 5" key="1">
    <citation type="journal article" date="2021" name="Nat. Commun.">
        <title>Genetic determinants of endophytism in the Arabidopsis root mycobiome.</title>
        <authorList>
            <person name="Mesny F."/>
            <person name="Miyauchi S."/>
            <person name="Thiergart T."/>
            <person name="Pickel B."/>
            <person name="Atanasova L."/>
            <person name="Karlsson M."/>
            <person name="Huettel B."/>
            <person name="Barry K.W."/>
            <person name="Haridas S."/>
            <person name="Chen C."/>
            <person name="Bauer D."/>
            <person name="Andreopoulos W."/>
            <person name="Pangilinan J."/>
            <person name="LaButti K."/>
            <person name="Riley R."/>
            <person name="Lipzen A."/>
            <person name="Clum A."/>
            <person name="Drula E."/>
            <person name="Henrissat B."/>
            <person name="Kohler A."/>
            <person name="Grigoriev I.V."/>
            <person name="Martin F.M."/>
            <person name="Hacquard S."/>
        </authorList>
    </citation>
    <scope>NUCLEOTIDE SEQUENCE [LARGE SCALE GENOMIC DNA]</scope>
    <source>
        <strain evidence="4 5">MPI-CAGE-CH-0241</strain>
    </source>
</reference>
<protein>
    <submittedName>
        <fullName evidence="4">Dihydroflavonol-4-reductase</fullName>
    </submittedName>
</protein>
<dbReference type="InterPro" id="IPR036291">
    <property type="entry name" value="NAD(P)-bd_dom_sf"/>
</dbReference>
<dbReference type="Pfam" id="PF01370">
    <property type="entry name" value="Epimerase"/>
    <property type="match status" value="1"/>
</dbReference>
<dbReference type="EMBL" id="JAGPYM010000033">
    <property type="protein sequence ID" value="KAH6876746.1"/>
    <property type="molecule type" value="Genomic_DNA"/>
</dbReference>
<gene>
    <name evidence="4" type="ORF">B0T10DRAFT_585156</name>
</gene>
<dbReference type="PANTHER" id="PTHR10366">
    <property type="entry name" value="NAD DEPENDENT EPIMERASE/DEHYDRATASE"/>
    <property type="match status" value="1"/>
</dbReference>
<evidence type="ECO:0000256" key="2">
    <source>
        <dbReference type="ARBA" id="ARBA00023445"/>
    </source>
</evidence>
<evidence type="ECO:0000259" key="3">
    <source>
        <dbReference type="Pfam" id="PF01370"/>
    </source>
</evidence>
<accession>A0A9P8VUV4</accession>
<dbReference type="AlphaFoldDB" id="A0A9P8VUV4"/>